<evidence type="ECO:0000313" key="1">
    <source>
        <dbReference type="EMBL" id="PTB58265.1"/>
    </source>
</evidence>
<dbReference type="RefSeq" id="XP_024777942.1">
    <property type="nucleotide sequence ID" value="XM_024914566.1"/>
</dbReference>
<reference evidence="1 2" key="1">
    <citation type="submission" date="2016-07" db="EMBL/GenBank/DDBJ databases">
        <title>Multiple horizontal gene transfer events from other fungi enriched the ability of initially mycotrophic Trichoderma (Ascomycota) to feed on dead plant biomass.</title>
        <authorList>
            <consortium name="DOE Joint Genome Institute"/>
            <person name="Aerts A."/>
            <person name="Atanasova L."/>
            <person name="Chenthamara K."/>
            <person name="Zhang J."/>
            <person name="Grujic M."/>
            <person name="Henrissat B."/>
            <person name="Kuo A."/>
            <person name="Salamov A."/>
            <person name="Lipzen A."/>
            <person name="Labutti K."/>
            <person name="Barry K."/>
            <person name="Miao Y."/>
            <person name="Rahimi M.J."/>
            <person name="Shen Q."/>
            <person name="Grigoriev I.V."/>
            <person name="Kubicek C.P."/>
            <person name="Druzhinina I.S."/>
        </authorList>
    </citation>
    <scope>NUCLEOTIDE SEQUENCE [LARGE SCALE GENOMIC DNA]</scope>
    <source>
        <strain evidence="1 2">CBS 226.95</strain>
    </source>
</reference>
<proteinExistence type="predicted"/>
<accession>A0A2T4AMI1</accession>
<dbReference type="GeneID" id="36623131"/>
<protein>
    <submittedName>
        <fullName evidence="1">Uncharacterized protein</fullName>
    </submittedName>
</protein>
<name>A0A2T4AMI1_TRIHA</name>
<organism evidence="1 2">
    <name type="scientific">Trichoderma harzianum CBS 226.95</name>
    <dbReference type="NCBI Taxonomy" id="983964"/>
    <lineage>
        <taxon>Eukaryota</taxon>
        <taxon>Fungi</taxon>
        <taxon>Dikarya</taxon>
        <taxon>Ascomycota</taxon>
        <taxon>Pezizomycotina</taxon>
        <taxon>Sordariomycetes</taxon>
        <taxon>Hypocreomycetidae</taxon>
        <taxon>Hypocreales</taxon>
        <taxon>Hypocreaceae</taxon>
        <taxon>Trichoderma</taxon>
    </lineage>
</organism>
<gene>
    <name evidence="1" type="ORF">M431DRAFT_361747</name>
</gene>
<sequence>MMTPNSLRFSFLVQINIDTCTIPASTRVLRASPLAHHAMHHHAQLATSPCRASKAHPWLSRIPTRPLASRPPIVAKHFTRPGRRVNGLRTGCMYKMHGQPPVCLAGSLLLSWGGAKSGRTRSALSCPLHVSMLFPPIPSSTYIPPLCLWHQIIGIKFDSRASFFPPCCKSPSLSSLQFPASFSPTLPQPHIREKAHTKSEIPLNLSESSVRRVATVPPSCQFAHGPLCICDHLVSRPLLLPPSATLLLGWNARPPFGRVLRATTRL</sequence>
<evidence type="ECO:0000313" key="2">
    <source>
        <dbReference type="Proteomes" id="UP000241690"/>
    </source>
</evidence>
<dbReference type="AlphaFoldDB" id="A0A2T4AMI1"/>
<dbReference type="EMBL" id="KZ679677">
    <property type="protein sequence ID" value="PTB58265.1"/>
    <property type="molecule type" value="Genomic_DNA"/>
</dbReference>
<keyword evidence="2" id="KW-1185">Reference proteome</keyword>
<dbReference type="Proteomes" id="UP000241690">
    <property type="component" value="Unassembled WGS sequence"/>
</dbReference>